<dbReference type="InterPro" id="IPR036271">
    <property type="entry name" value="Tet_transcr_reg_TetR-rel_C_sf"/>
</dbReference>
<dbReference type="PANTHER" id="PTHR47506">
    <property type="entry name" value="TRANSCRIPTIONAL REGULATORY PROTEIN"/>
    <property type="match status" value="1"/>
</dbReference>
<dbReference type="EMBL" id="FTNT01000006">
    <property type="protein sequence ID" value="SIS04166.1"/>
    <property type="molecule type" value="Genomic_DNA"/>
</dbReference>
<accession>A0A1N7FV88</accession>
<evidence type="ECO:0000259" key="5">
    <source>
        <dbReference type="PROSITE" id="PS50977"/>
    </source>
</evidence>
<dbReference type="InterPro" id="IPR011075">
    <property type="entry name" value="TetR_C"/>
</dbReference>
<dbReference type="InterPro" id="IPR001647">
    <property type="entry name" value="HTH_TetR"/>
</dbReference>
<gene>
    <name evidence="6" type="ORF">SAMN05445060_2310</name>
</gene>
<keyword evidence="2 4" id="KW-0238">DNA-binding</keyword>
<sequence>MPRSSATDAALTRERILRAVVDCASHEGLSHVSTRSIARRVGLSSSGVLGPFDSRESLLHEALDVAVGEFVEQVVTPSLGHRVGRARLDAIAERWTAYLTDCPFPGGCVMTAVSVDLDGQPGELRDRARAAVKHWRAFLVDQFRAAGRSDVHAVDDAVALIGIAMAMNQEVQLVGESDAALERGRRMMRSIIERDRTGSPNERRLTT</sequence>
<organism evidence="6 7">
    <name type="scientific">Williamsia sterculiae</name>
    <dbReference type="NCBI Taxonomy" id="1344003"/>
    <lineage>
        <taxon>Bacteria</taxon>
        <taxon>Bacillati</taxon>
        <taxon>Actinomycetota</taxon>
        <taxon>Actinomycetes</taxon>
        <taxon>Mycobacteriales</taxon>
        <taxon>Nocardiaceae</taxon>
        <taxon>Williamsia</taxon>
    </lineage>
</organism>
<dbReference type="GO" id="GO:0003677">
    <property type="term" value="F:DNA binding"/>
    <property type="evidence" value="ECO:0007669"/>
    <property type="project" value="UniProtKB-UniRule"/>
</dbReference>
<proteinExistence type="predicted"/>
<dbReference type="Gene3D" id="1.10.357.10">
    <property type="entry name" value="Tetracycline Repressor, domain 2"/>
    <property type="match status" value="1"/>
</dbReference>
<name>A0A1N7FV88_9NOCA</name>
<keyword evidence="1" id="KW-0805">Transcription regulation</keyword>
<dbReference type="SUPFAM" id="SSF48498">
    <property type="entry name" value="Tetracyclin repressor-like, C-terminal domain"/>
    <property type="match status" value="1"/>
</dbReference>
<evidence type="ECO:0000256" key="4">
    <source>
        <dbReference type="PROSITE-ProRule" id="PRU00335"/>
    </source>
</evidence>
<dbReference type="STRING" id="1344003.SAMN05445060_2310"/>
<dbReference type="PROSITE" id="PS50977">
    <property type="entry name" value="HTH_TETR_2"/>
    <property type="match status" value="1"/>
</dbReference>
<evidence type="ECO:0000256" key="2">
    <source>
        <dbReference type="ARBA" id="ARBA00023125"/>
    </source>
</evidence>
<evidence type="ECO:0000313" key="6">
    <source>
        <dbReference type="EMBL" id="SIS04166.1"/>
    </source>
</evidence>
<dbReference type="InterPro" id="IPR009057">
    <property type="entry name" value="Homeodomain-like_sf"/>
</dbReference>
<dbReference type="Gene3D" id="1.10.10.60">
    <property type="entry name" value="Homeodomain-like"/>
    <property type="match status" value="1"/>
</dbReference>
<evidence type="ECO:0000313" key="7">
    <source>
        <dbReference type="Proteomes" id="UP000186218"/>
    </source>
</evidence>
<feature type="domain" description="HTH tetR-type" evidence="5">
    <location>
        <begin position="10"/>
        <end position="70"/>
    </location>
</feature>
<evidence type="ECO:0000256" key="1">
    <source>
        <dbReference type="ARBA" id="ARBA00023015"/>
    </source>
</evidence>
<protein>
    <submittedName>
        <fullName evidence="6">Transcriptional regulator, TetR family</fullName>
    </submittedName>
</protein>
<evidence type="ECO:0000256" key="3">
    <source>
        <dbReference type="ARBA" id="ARBA00023163"/>
    </source>
</evidence>
<dbReference type="Proteomes" id="UP000186218">
    <property type="component" value="Unassembled WGS sequence"/>
</dbReference>
<dbReference type="PANTHER" id="PTHR47506:SF6">
    <property type="entry name" value="HTH-TYPE TRANSCRIPTIONAL REPRESSOR NEMR"/>
    <property type="match status" value="1"/>
</dbReference>
<keyword evidence="3" id="KW-0804">Transcription</keyword>
<feature type="DNA-binding region" description="H-T-H motif" evidence="4">
    <location>
        <begin position="33"/>
        <end position="52"/>
    </location>
</feature>
<dbReference type="SUPFAM" id="SSF46689">
    <property type="entry name" value="Homeodomain-like"/>
    <property type="match status" value="1"/>
</dbReference>
<keyword evidence="7" id="KW-1185">Reference proteome</keyword>
<dbReference type="Pfam" id="PF16925">
    <property type="entry name" value="TetR_C_13"/>
    <property type="match status" value="1"/>
</dbReference>
<dbReference type="Pfam" id="PF00440">
    <property type="entry name" value="TetR_N"/>
    <property type="match status" value="1"/>
</dbReference>
<dbReference type="OrthoDB" id="326421at2"/>
<dbReference type="AlphaFoldDB" id="A0A1N7FV88"/>
<reference evidence="6 7" key="1">
    <citation type="submission" date="2017-01" db="EMBL/GenBank/DDBJ databases">
        <authorList>
            <person name="Mah S.A."/>
            <person name="Swanson W.J."/>
            <person name="Moy G.W."/>
            <person name="Vacquier V.D."/>
        </authorList>
    </citation>
    <scope>NUCLEOTIDE SEQUENCE [LARGE SCALE GENOMIC DNA]</scope>
    <source>
        <strain evidence="6 7">CPCC 203464</strain>
    </source>
</reference>